<feature type="compositionally biased region" description="Low complexity" evidence="1">
    <location>
        <begin position="56"/>
        <end position="73"/>
    </location>
</feature>
<dbReference type="AlphaFoldDB" id="A0A9P6XP78"/>
<sequence length="142" mass="15715">MIYPSWPEVPITLPRHRDQPDDEMILDHNTCHYNESSVSASGMVPDLLTPSSPLVSYGSHGSHGPSTPSNNTSSLSMISSVTASRSRWSLLPKPGCFLLLAFPPHGSSFIFMDLLLQVNIVVQWVSLPWSLLGAHFLWLNFL</sequence>
<protein>
    <submittedName>
        <fullName evidence="2">Uncharacterized protein</fullName>
    </submittedName>
</protein>
<dbReference type="EMBL" id="JAANIT010007422">
    <property type="protein sequence ID" value="KAG1529835.1"/>
    <property type="molecule type" value="Genomic_DNA"/>
</dbReference>
<evidence type="ECO:0000313" key="3">
    <source>
        <dbReference type="Proteomes" id="UP000717996"/>
    </source>
</evidence>
<dbReference type="Proteomes" id="UP000717996">
    <property type="component" value="Unassembled WGS sequence"/>
</dbReference>
<organism evidence="2 3">
    <name type="scientific">Rhizopus oryzae</name>
    <name type="common">Mucormycosis agent</name>
    <name type="synonym">Rhizopus arrhizus var. delemar</name>
    <dbReference type="NCBI Taxonomy" id="64495"/>
    <lineage>
        <taxon>Eukaryota</taxon>
        <taxon>Fungi</taxon>
        <taxon>Fungi incertae sedis</taxon>
        <taxon>Mucoromycota</taxon>
        <taxon>Mucoromycotina</taxon>
        <taxon>Mucoromycetes</taxon>
        <taxon>Mucorales</taxon>
        <taxon>Mucorineae</taxon>
        <taxon>Rhizopodaceae</taxon>
        <taxon>Rhizopus</taxon>
    </lineage>
</organism>
<reference evidence="2" key="1">
    <citation type="journal article" date="2020" name="Microb. Genom.">
        <title>Genetic diversity of clinical and environmental Mucorales isolates obtained from an investigation of mucormycosis cases among solid organ transplant recipients.</title>
        <authorList>
            <person name="Nguyen M.H."/>
            <person name="Kaul D."/>
            <person name="Muto C."/>
            <person name="Cheng S.J."/>
            <person name="Richter R.A."/>
            <person name="Bruno V.M."/>
            <person name="Liu G."/>
            <person name="Beyhan S."/>
            <person name="Sundermann A.J."/>
            <person name="Mounaud S."/>
            <person name="Pasculle A.W."/>
            <person name="Nierman W.C."/>
            <person name="Driscoll E."/>
            <person name="Cumbie R."/>
            <person name="Clancy C.J."/>
            <person name="Dupont C.L."/>
        </authorList>
    </citation>
    <scope>NUCLEOTIDE SEQUENCE</scope>
    <source>
        <strain evidence="2">GL16</strain>
    </source>
</reference>
<accession>A0A9P6XP78</accession>
<comment type="caution">
    <text evidence="2">The sequence shown here is derived from an EMBL/GenBank/DDBJ whole genome shotgun (WGS) entry which is preliminary data.</text>
</comment>
<gene>
    <name evidence="2" type="ORF">G6F51_014024</name>
</gene>
<evidence type="ECO:0000313" key="2">
    <source>
        <dbReference type="EMBL" id="KAG1529835.1"/>
    </source>
</evidence>
<evidence type="ECO:0000256" key="1">
    <source>
        <dbReference type="SAM" id="MobiDB-lite"/>
    </source>
</evidence>
<proteinExistence type="predicted"/>
<name>A0A9P6XP78_RHIOR</name>
<feature type="region of interest" description="Disordered" evidence="1">
    <location>
        <begin position="54"/>
        <end position="73"/>
    </location>
</feature>